<sequence length="82" mass="8666">MAKIGIEGTLSDVREALQSKGYETVDLRSDKDAETCDCCVISGQDKDVMGMTNAVTQGSVINAHGLTADEVCQAVEERSAKA</sequence>
<evidence type="ECO:0000256" key="1">
    <source>
        <dbReference type="HAMAP-Rule" id="MF_00506"/>
    </source>
</evidence>
<reference evidence="2 3" key="1">
    <citation type="submission" date="2024-09" db="EMBL/GenBank/DDBJ databases">
        <authorList>
            <person name="Sun Q."/>
            <person name="Mori K."/>
        </authorList>
    </citation>
    <scope>NUCLEOTIDE SEQUENCE [LARGE SCALE GENOMIC DNA]</scope>
    <source>
        <strain evidence="2 3">NCAIM B.02529</strain>
    </source>
</reference>
<proteinExistence type="inferred from homology"/>
<dbReference type="RefSeq" id="WP_377344767.1">
    <property type="nucleotide sequence ID" value="NZ_JBHLTP010000002.1"/>
</dbReference>
<dbReference type="Proteomes" id="UP001589836">
    <property type="component" value="Unassembled WGS sequence"/>
</dbReference>
<gene>
    <name evidence="2" type="ORF">ACFFGV_01370</name>
</gene>
<dbReference type="HAMAP" id="MF_00506">
    <property type="entry name" value="UPF0180"/>
    <property type="match status" value="1"/>
</dbReference>
<name>A0ABV6LIV5_9BACI</name>
<dbReference type="Pfam" id="PF03698">
    <property type="entry name" value="UPF0180"/>
    <property type="match status" value="1"/>
</dbReference>
<comment type="similarity">
    <text evidence="1">Belongs to the UPF0180 family.</text>
</comment>
<evidence type="ECO:0000313" key="2">
    <source>
        <dbReference type="EMBL" id="MFC0522238.1"/>
    </source>
</evidence>
<comment type="caution">
    <text evidence="2">The sequence shown here is derived from an EMBL/GenBank/DDBJ whole genome shotgun (WGS) entry which is preliminary data.</text>
</comment>
<organism evidence="2 3">
    <name type="scientific">Pontibacillus salicampi</name>
    <dbReference type="NCBI Taxonomy" id="1449801"/>
    <lineage>
        <taxon>Bacteria</taxon>
        <taxon>Bacillati</taxon>
        <taxon>Bacillota</taxon>
        <taxon>Bacilli</taxon>
        <taxon>Bacillales</taxon>
        <taxon>Bacillaceae</taxon>
        <taxon>Pontibacillus</taxon>
    </lineage>
</organism>
<dbReference type="NCBIfam" id="NF002845">
    <property type="entry name" value="PRK03094.1"/>
    <property type="match status" value="1"/>
</dbReference>
<protein>
    <recommendedName>
        <fullName evidence="1">UPF0180 protein ACFFGV_01370</fullName>
    </recommendedName>
</protein>
<dbReference type="InterPro" id="IPR005370">
    <property type="entry name" value="UPF0180"/>
</dbReference>
<keyword evidence="3" id="KW-1185">Reference proteome</keyword>
<dbReference type="EMBL" id="JBHLTP010000002">
    <property type="protein sequence ID" value="MFC0522238.1"/>
    <property type="molecule type" value="Genomic_DNA"/>
</dbReference>
<evidence type="ECO:0000313" key="3">
    <source>
        <dbReference type="Proteomes" id="UP001589836"/>
    </source>
</evidence>
<accession>A0ABV6LIV5</accession>